<evidence type="ECO:0000313" key="11">
    <source>
        <dbReference type="EMBL" id="JAI62231.1"/>
    </source>
</evidence>
<dbReference type="GO" id="GO:0008278">
    <property type="term" value="C:cohesin complex"/>
    <property type="evidence" value="ECO:0007669"/>
    <property type="project" value="TreeGrafter"/>
</dbReference>
<evidence type="ECO:0000256" key="7">
    <source>
        <dbReference type="PIRNR" id="PIRNR005719"/>
    </source>
</evidence>
<feature type="coiled-coil region" evidence="8">
    <location>
        <begin position="882"/>
        <end position="930"/>
    </location>
</feature>
<dbReference type="PANTHER" id="PTHR18937:SF12">
    <property type="entry name" value="STRUCTURAL MAINTENANCE OF CHROMOSOMES PROTEIN"/>
    <property type="match status" value="1"/>
</dbReference>
<organism evidence="11">
    <name type="scientific">Scylla olivacea</name>
    <name type="common">Orange mud crab</name>
    <name type="synonym">Cancer olivacea</name>
    <dbReference type="NCBI Taxonomy" id="85551"/>
    <lineage>
        <taxon>Eukaryota</taxon>
        <taxon>Metazoa</taxon>
        <taxon>Ecdysozoa</taxon>
        <taxon>Arthropoda</taxon>
        <taxon>Crustacea</taxon>
        <taxon>Multicrustacea</taxon>
        <taxon>Malacostraca</taxon>
        <taxon>Eumalacostraca</taxon>
        <taxon>Eucarida</taxon>
        <taxon>Decapoda</taxon>
        <taxon>Pleocyemata</taxon>
        <taxon>Brachyura</taxon>
        <taxon>Eubrachyura</taxon>
        <taxon>Portunoidea</taxon>
        <taxon>Portunidae</taxon>
        <taxon>Portuninae</taxon>
        <taxon>Scylla</taxon>
    </lineage>
</organism>
<feature type="domain" description="SMC hinge" evidence="10">
    <location>
        <begin position="517"/>
        <end position="636"/>
    </location>
</feature>
<evidence type="ECO:0000256" key="8">
    <source>
        <dbReference type="SAM" id="Coils"/>
    </source>
</evidence>
<dbReference type="InterPro" id="IPR027417">
    <property type="entry name" value="P-loop_NTPase"/>
</dbReference>
<keyword evidence="4 8" id="KW-0175">Coiled coil</keyword>
<dbReference type="InterPro" id="IPR024704">
    <property type="entry name" value="SMC"/>
</dbReference>
<dbReference type="GO" id="GO:0003677">
    <property type="term" value="F:DNA binding"/>
    <property type="evidence" value="ECO:0007669"/>
    <property type="project" value="TreeGrafter"/>
</dbReference>
<dbReference type="SMART" id="SM00968">
    <property type="entry name" value="SMC_hinge"/>
    <property type="match status" value="1"/>
</dbReference>
<evidence type="ECO:0000256" key="6">
    <source>
        <dbReference type="ARBA" id="ARBA00023306"/>
    </source>
</evidence>
<dbReference type="GO" id="GO:0005524">
    <property type="term" value="F:ATP binding"/>
    <property type="evidence" value="ECO:0007669"/>
    <property type="project" value="InterPro"/>
</dbReference>
<proteinExistence type="inferred from homology"/>
<evidence type="ECO:0000256" key="2">
    <source>
        <dbReference type="ARBA" id="ARBA00022618"/>
    </source>
</evidence>
<dbReference type="EMBL" id="GDRN01080411">
    <property type="protein sequence ID" value="JAI62231.1"/>
    <property type="molecule type" value="Transcribed_RNA"/>
</dbReference>
<keyword evidence="3" id="KW-0498">Mitosis</keyword>
<feature type="region of interest" description="Disordered" evidence="9">
    <location>
        <begin position="1229"/>
        <end position="1256"/>
    </location>
</feature>
<accession>A0A0P4WCZ5</accession>
<dbReference type="Gene3D" id="1.20.1060.20">
    <property type="match status" value="1"/>
</dbReference>
<dbReference type="Gene3D" id="3.40.50.300">
    <property type="entry name" value="P-loop containing nucleotide triphosphate hydrolases"/>
    <property type="match status" value="2"/>
</dbReference>
<dbReference type="InterPro" id="IPR003395">
    <property type="entry name" value="RecF/RecN/SMC_N"/>
</dbReference>
<evidence type="ECO:0000256" key="1">
    <source>
        <dbReference type="ARBA" id="ARBA00004123"/>
    </source>
</evidence>
<protein>
    <recommendedName>
        <fullName evidence="7">Structural maintenance of chromosomes protein</fullName>
    </recommendedName>
</protein>
<feature type="compositionally biased region" description="Low complexity" evidence="9">
    <location>
        <begin position="1235"/>
        <end position="1247"/>
    </location>
</feature>
<feature type="coiled-coil region" evidence="8">
    <location>
        <begin position="166"/>
        <end position="365"/>
    </location>
</feature>
<comment type="subcellular location">
    <subcellularLocation>
        <location evidence="1 7">Nucleus</location>
    </subcellularLocation>
</comment>
<dbReference type="PIRSF" id="PIRSF005719">
    <property type="entry name" value="SMC"/>
    <property type="match status" value="1"/>
</dbReference>
<keyword evidence="6" id="KW-0131">Cell cycle</keyword>
<reference evidence="11" key="1">
    <citation type="submission" date="2015-09" db="EMBL/GenBank/DDBJ databases">
        <title>Scylla olivacea transcriptome.</title>
        <authorList>
            <person name="Ikhwanuddin M."/>
        </authorList>
    </citation>
    <scope>NUCLEOTIDE SEQUENCE</scope>
</reference>
<dbReference type="GO" id="GO:0016887">
    <property type="term" value="F:ATP hydrolysis activity"/>
    <property type="evidence" value="ECO:0007669"/>
    <property type="project" value="InterPro"/>
</dbReference>
<evidence type="ECO:0000256" key="3">
    <source>
        <dbReference type="ARBA" id="ARBA00022776"/>
    </source>
</evidence>
<dbReference type="InterPro" id="IPR036277">
    <property type="entry name" value="SMC_hinge_sf"/>
</dbReference>
<evidence type="ECO:0000256" key="5">
    <source>
        <dbReference type="ARBA" id="ARBA00023242"/>
    </source>
</evidence>
<feature type="compositionally biased region" description="Low complexity" evidence="9">
    <location>
        <begin position="958"/>
        <end position="981"/>
    </location>
</feature>
<comment type="similarity">
    <text evidence="7">Belongs to the SMC family.</text>
</comment>
<dbReference type="PANTHER" id="PTHR18937">
    <property type="entry name" value="STRUCTURAL MAINTENANCE OF CHROMOSOMES SMC FAMILY MEMBER"/>
    <property type="match status" value="1"/>
</dbReference>
<dbReference type="GO" id="GO:0051301">
    <property type="term" value="P:cell division"/>
    <property type="evidence" value="ECO:0007669"/>
    <property type="project" value="UniProtKB-KW"/>
</dbReference>
<dbReference type="AlphaFoldDB" id="A0A0P4WCZ5"/>
<feature type="region of interest" description="Disordered" evidence="9">
    <location>
        <begin position="958"/>
        <end position="983"/>
    </location>
</feature>
<sequence>MSLKLKYLEIEDFKTYYGKHVFGPLPSFTAVIGPNGGGKSNILDAIAFVLGERLTALRVKKGKQLIHREKAVDDGEGDDAATASVTAVFSLPDGSEKAFKRVMSSQGSEFLVDGTEVSFSTYQKRLQELGINLLCRNFIVFQGSVESIAMYGSKEKVKMFEEISGSSALKTEYNHLRKDMARAEEEMTADFEKLNMVVSQYHDLKLDRRQEQKYEELEKECKREKIKLQLFRLYHIGTAQESLQGEVEVKEQALKELKEKGKKQAENLEEKQKNQTVIVQDIGSMEQNVGELEIQLSKKRSELVTVKDCLAERMKKKNICSNLLSKAKDAQDDQLRKLEDLKKELEKTEILAAQFEKRLAEEALKMGKSVQLEGEQLKKYHQLKQQVGQCCVTLQQKVDYLSRQLKTQLDQLANENRRMEERQEALRRKQEEVQDLKKRIERLTVNLKLKKESLAEKQQVFKDMQKEVIYKRDRVKRLKNELETLTDELNEATWDVNQIQRHTKKREVLEMLREKFPGIYDRLKNLCQPIHPKYHLAITRVLFKHLDSIVVDNEVTARRCIHYLCDQRIDRETFLPLNYLQVHPVRESLRAIQDPQNVKLAFDLVKFEPPEVKMAVLFATNDILVCDTPEDAMKVAYEIDERRLSAVALDGTFFSKSGLVSGGKLDLEKKAKCWSEKNVAKMTSKKNTVMGELRELQKVAREESEIKILEVQVHGQEAQVKYVSLELDHFHKQIEELEEQQRKMEEELMIHTDLLETMQAATTEHEMEILEVKEEMNKKENEIFEDFCREIGVPDICLFENEGLQILMEREQERLKFEKQKSRIMSLISYEENRDMEKDVKKWDVAIAAQTKALAEAKKEEKEKIGEIEAIMKLVAEARSALVKKGQTLHKAEETVDAAQEEARLLRREREKMQNRISRIRQKIAVLRVERQTILQQCHIKDMKLPLVSGSLQQALGQGMESSASSSSREISSELQQSQSEPNIEVDFSSLSRRYRELENEEQRNNVEEHIVTKISRLEENLGNLQPPKKNTRQSLIQLDQQVKAMRVALREKQHLAKSAKDAFEKVKQQRRRLFMDCFSSVSEKIDHLFKTLCHDNTAQAMLETDNQEEPYLGSIIYHCIPPGKRCQQMCTLSGGEKAIASLVLLFALHSYNPVPFFILDEVDAALDKINICRVTSYLRKNKEEMQIVVISHKDRLYHKADALIGITFRTNGYSKVFSLDLTPYRMRRHHSHHSLSPQPQQQSSTSAMEIQEEAV</sequence>
<name>A0A0P4WCZ5_SCYOL</name>
<keyword evidence="2" id="KW-0132">Cell division</keyword>
<dbReference type="Pfam" id="PF02463">
    <property type="entry name" value="SMC_N"/>
    <property type="match status" value="1"/>
</dbReference>
<dbReference type="GO" id="GO:0007062">
    <property type="term" value="P:sister chromatid cohesion"/>
    <property type="evidence" value="ECO:0007669"/>
    <property type="project" value="TreeGrafter"/>
</dbReference>
<dbReference type="SUPFAM" id="SSF52540">
    <property type="entry name" value="P-loop containing nucleoside triphosphate hydrolases"/>
    <property type="match status" value="1"/>
</dbReference>
<dbReference type="SUPFAM" id="SSF75553">
    <property type="entry name" value="Smc hinge domain"/>
    <property type="match status" value="1"/>
</dbReference>
<evidence type="ECO:0000256" key="9">
    <source>
        <dbReference type="SAM" id="MobiDB-lite"/>
    </source>
</evidence>
<dbReference type="Gene3D" id="3.30.70.1620">
    <property type="match status" value="1"/>
</dbReference>
<evidence type="ECO:0000256" key="4">
    <source>
        <dbReference type="ARBA" id="ARBA00023054"/>
    </source>
</evidence>
<feature type="coiled-coil region" evidence="8">
    <location>
        <begin position="402"/>
        <end position="502"/>
    </location>
</feature>
<dbReference type="Pfam" id="PF06470">
    <property type="entry name" value="SMC_hinge"/>
    <property type="match status" value="1"/>
</dbReference>
<feature type="coiled-coil region" evidence="8">
    <location>
        <begin position="699"/>
        <end position="821"/>
    </location>
</feature>
<dbReference type="GO" id="GO:0005634">
    <property type="term" value="C:nucleus"/>
    <property type="evidence" value="ECO:0007669"/>
    <property type="project" value="UniProtKB-SubCell"/>
</dbReference>
<dbReference type="InterPro" id="IPR010935">
    <property type="entry name" value="SMC_hinge"/>
</dbReference>
<evidence type="ECO:0000259" key="10">
    <source>
        <dbReference type="SMART" id="SM00968"/>
    </source>
</evidence>
<keyword evidence="5 7" id="KW-0539">Nucleus</keyword>